<keyword evidence="7" id="KW-0460">Magnesium</keyword>
<dbReference type="GO" id="GO:0004765">
    <property type="term" value="F:shikimate kinase activity"/>
    <property type="evidence" value="ECO:0007669"/>
    <property type="project" value="UniProtKB-UniRule"/>
</dbReference>
<dbReference type="Pfam" id="PF01202">
    <property type="entry name" value="SKI"/>
    <property type="match status" value="1"/>
</dbReference>
<comment type="function">
    <text evidence="7">Catalyzes the specific phosphorylation of the 3-hydroxyl group of shikimic acid using ATP as a cosubstrate.</text>
</comment>
<feature type="binding site" evidence="7">
    <location>
        <position position="132"/>
    </location>
    <ligand>
        <name>substrate</name>
    </ligand>
</feature>
<evidence type="ECO:0000313" key="8">
    <source>
        <dbReference type="EMBL" id="MBS5588177.1"/>
    </source>
</evidence>
<dbReference type="InterPro" id="IPR031322">
    <property type="entry name" value="Shikimate/glucono_kinase"/>
</dbReference>
<evidence type="ECO:0000256" key="6">
    <source>
        <dbReference type="ARBA" id="ARBA00023141"/>
    </source>
</evidence>
<keyword evidence="5 7" id="KW-0067">ATP-binding</keyword>
<evidence type="ECO:0000313" key="9">
    <source>
        <dbReference type="Proteomes" id="UP000751224"/>
    </source>
</evidence>
<evidence type="ECO:0000256" key="3">
    <source>
        <dbReference type="ARBA" id="ARBA00022741"/>
    </source>
</evidence>
<dbReference type="GO" id="GO:0005829">
    <property type="term" value="C:cytosol"/>
    <property type="evidence" value="ECO:0007669"/>
    <property type="project" value="TreeGrafter"/>
</dbReference>
<evidence type="ECO:0000256" key="7">
    <source>
        <dbReference type="HAMAP-Rule" id="MF_00109"/>
    </source>
</evidence>
<dbReference type="PANTHER" id="PTHR21087:SF16">
    <property type="entry name" value="SHIKIMATE KINASE 1, CHLOROPLASTIC"/>
    <property type="match status" value="1"/>
</dbReference>
<dbReference type="GO" id="GO:0009073">
    <property type="term" value="P:aromatic amino acid family biosynthetic process"/>
    <property type="evidence" value="ECO:0007669"/>
    <property type="project" value="UniProtKB-KW"/>
</dbReference>
<comment type="subunit">
    <text evidence="7">Monomer.</text>
</comment>
<evidence type="ECO:0000256" key="5">
    <source>
        <dbReference type="ARBA" id="ARBA00022840"/>
    </source>
</evidence>
<dbReference type="AlphaFoldDB" id="A0A943EK52"/>
<dbReference type="PANTHER" id="PTHR21087">
    <property type="entry name" value="SHIKIMATE KINASE"/>
    <property type="match status" value="1"/>
</dbReference>
<dbReference type="EC" id="2.7.1.71" evidence="7"/>
<feature type="binding site" evidence="7">
    <location>
        <position position="115"/>
    </location>
    <ligand>
        <name>ATP</name>
        <dbReference type="ChEBI" id="CHEBI:30616"/>
    </ligand>
</feature>
<keyword evidence="7" id="KW-0479">Metal-binding</keyword>
<keyword evidence="2 7" id="KW-0808">Transferase</keyword>
<organism evidence="8 9">
    <name type="scientific">Thomasclavelia spiroformis</name>
    <dbReference type="NCBI Taxonomy" id="29348"/>
    <lineage>
        <taxon>Bacteria</taxon>
        <taxon>Bacillati</taxon>
        <taxon>Bacillota</taxon>
        <taxon>Erysipelotrichia</taxon>
        <taxon>Erysipelotrichales</taxon>
        <taxon>Coprobacillaceae</taxon>
        <taxon>Thomasclavelia</taxon>
    </lineage>
</organism>
<dbReference type="GO" id="GO:0008652">
    <property type="term" value="P:amino acid biosynthetic process"/>
    <property type="evidence" value="ECO:0007669"/>
    <property type="project" value="UniProtKB-KW"/>
</dbReference>
<dbReference type="Gene3D" id="3.40.50.300">
    <property type="entry name" value="P-loop containing nucleotide triphosphate hydrolases"/>
    <property type="match status" value="1"/>
</dbReference>
<reference evidence="8" key="1">
    <citation type="submission" date="2021-02" db="EMBL/GenBank/DDBJ databases">
        <title>Infant gut strain persistence is associated with maternal origin, phylogeny, and functional potential including surface adhesion and iron acquisition.</title>
        <authorList>
            <person name="Lou Y.C."/>
        </authorList>
    </citation>
    <scope>NUCLEOTIDE SEQUENCE</scope>
    <source>
        <strain evidence="8">L3_108_000G1_dasL3_108_000G1_metabat.metabat.11</strain>
    </source>
</reference>
<keyword evidence="3 7" id="KW-0547">Nucleotide-binding</keyword>
<accession>A0A943EK52</accession>
<comment type="similarity">
    <text evidence="7">Belongs to the shikimate kinase family.</text>
</comment>
<protein>
    <recommendedName>
        <fullName evidence="7">Shikimate kinase</fullName>
        <shortName evidence="7">SK</shortName>
        <ecNumber evidence="7">2.7.1.71</ecNumber>
    </recommendedName>
</protein>
<dbReference type="EMBL" id="JAGZCC010000023">
    <property type="protein sequence ID" value="MBS5588177.1"/>
    <property type="molecule type" value="Genomic_DNA"/>
</dbReference>
<dbReference type="GO" id="GO:0005524">
    <property type="term" value="F:ATP binding"/>
    <property type="evidence" value="ECO:0007669"/>
    <property type="project" value="UniProtKB-UniRule"/>
</dbReference>
<keyword evidence="6 7" id="KW-0057">Aromatic amino acid biosynthesis</keyword>
<comment type="caution">
    <text evidence="7">Lacks conserved residue(s) required for the propagation of feature annotation.</text>
</comment>
<feature type="binding site" evidence="7">
    <location>
        <position position="56"/>
    </location>
    <ligand>
        <name>substrate</name>
    </ligand>
</feature>
<dbReference type="InterPro" id="IPR027417">
    <property type="entry name" value="P-loop_NTPase"/>
</dbReference>
<keyword evidence="1 7" id="KW-0028">Amino-acid biosynthesis</keyword>
<dbReference type="GO" id="GO:0009423">
    <property type="term" value="P:chorismate biosynthetic process"/>
    <property type="evidence" value="ECO:0007669"/>
    <property type="project" value="UniProtKB-UniRule"/>
</dbReference>
<dbReference type="CDD" id="cd00464">
    <property type="entry name" value="SK"/>
    <property type="match status" value="1"/>
</dbReference>
<dbReference type="RefSeq" id="WP_297670664.1">
    <property type="nucleotide sequence ID" value="NZ_JAGZCC010000023.1"/>
</dbReference>
<sequence length="167" mass="19117">MKNIVLIGMMGCGKTTISKLLGKRISKLVIDTDEYIVNKYHQTIDDMFVIGEDYFRENETNVCKEIANLNGYIISTGGGIVLNPLNIKYLKKNGIIVFIDRPLNNIKEDVDISSRPLLKEGSDKLDKLYDQRYQLYLDACDFHLINDDSLEVVTERLVKLLKNENNL</sequence>
<feature type="binding site" evidence="7">
    <location>
        <position position="78"/>
    </location>
    <ligand>
        <name>substrate</name>
    </ligand>
</feature>
<comment type="cofactor">
    <cofactor evidence="7">
        <name>Mg(2+)</name>
        <dbReference type="ChEBI" id="CHEBI:18420"/>
    </cofactor>
    <text evidence="7">Binds 1 Mg(2+) ion per subunit.</text>
</comment>
<dbReference type="SUPFAM" id="SSF52540">
    <property type="entry name" value="P-loop containing nucleoside triphosphate hydrolases"/>
    <property type="match status" value="1"/>
</dbReference>
<evidence type="ECO:0000256" key="1">
    <source>
        <dbReference type="ARBA" id="ARBA00022605"/>
    </source>
</evidence>
<comment type="catalytic activity">
    <reaction evidence="7">
        <text>shikimate + ATP = 3-phosphoshikimate + ADP + H(+)</text>
        <dbReference type="Rhea" id="RHEA:13121"/>
        <dbReference type="ChEBI" id="CHEBI:15378"/>
        <dbReference type="ChEBI" id="CHEBI:30616"/>
        <dbReference type="ChEBI" id="CHEBI:36208"/>
        <dbReference type="ChEBI" id="CHEBI:145989"/>
        <dbReference type="ChEBI" id="CHEBI:456216"/>
        <dbReference type="EC" id="2.7.1.71"/>
    </reaction>
</comment>
<dbReference type="GO" id="GO:0000287">
    <property type="term" value="F:magnesium ion binding"/>
    <property type="evidence" value="ECO:0007669"/>
    <property type="project" value="UniProtKB-UniRule"/>
</dbReference>
<feature type="binding site" evidence="7">
    <location>
        <begin position="11"/>
        <end position="16"/>
    </location>
    <ligand>
        <name>ATP</name>
        <dbReference type="ChEBI" id="CHEBI:30616"/>
    </ligand>
</feature>
<keyword evidence="4 7" id="KW-0418">Kinase</keyword>
<comment type="caution">
    <text evidence="8">The sequence shown here is derived from an EMBL/GenBank/DDBJ whole genome shotgun (WGS) entry which is preliminary data.</text>
</comment>
<keyword evidence="7" id="KW-0963">Cytoplasm</keyword>
<feature type="binding site" evidence="7">
    <location>
        <position position="33"/>
    </location>
    <ligand>
        <name>substrate</name>
    </ligand>
</feature>
<dbReference type="HAMAP" id="MF_00109">
    <property type="entry name" value="Shikimate_kinase"/>
    <property type="match status" value="1"/>
</dbReference>
<dbReference type="PRINTS" id="PR01100">
    <property type="entry name" value="SHIKIMTKNASE"/>
</dbReference>
<name>A0A943EK52_9FIRM</name>
<dbReference type="Proteomes" id="UP000751224">
    <property type="component" value="Unassembled WGS sequence"/>
</dbReference>
<comment type="pathway">
    <text evidence="7">Metabolic intermediate biosynthesis; chorismate biosynthesis; chorismate from D-erythrose 4-phosphate and phosphoenolpyruvate: step 5/7.</text>
</comment>
<evidence type="ECO:0000256" key="2">
    <source>
        <dbReference type="ARBA" id="ARBA00022679"/>
    </source>
</evidence>
<feature type="binding site" evidence="7">
    <location>
        <position position="15"/>
    </location>
    <ligand>
        <name>Mg(2+)</name>
        <dbReference type="ChEBI" id="CHEBI:18420"/>
    </ligand>
</feature>
<gene>
    <name evidence="7" type="primary">aroK</name>
    <name evidence="8" type="ORF">KHX14_05075</name>
</gene>
<comment type="subcellular location">
    <subcellularLocation>
        <location evidence="7">Cytoplasm</location>
    </subcellularLocation>
</comment>
<dbReference type="InterPro" id="IPR000623">
    <property type="entry name" value="Shikimate_kinase/TSH1"/>
</dbReference>
<proteinExistence type="inferred from homology"/>
<evidence type="ECO:0000256" key="4">
    <source>
        <dbReference type="ARBA" id="ARBA00022777"/>
    </source>
</evidence>